<reference evidence="2 3" key="1">
    <citation type="journal article" date="2015" name="Int. J. Syst. Evol. Microbiol.">
        <title>Sphingomonas hengshuiensis sp. nov., isolated from lake wetland.</title>
        <authorList>
            <person name="Wei S."/>
            <person name="Wang T."/>
            <person name="Liu H."/>
            <person name="Zhang C."/>
            <person name="Guo J."/>
            <person name="Wang Q."/>
            <person name="Liang K."/>
            <person name="Zhang Z."/>
        </authorList>
    </citation>
    <scope>NUCLEOTIDE SEQUENCE [LARGE SCALE GENOMIC DNA]</scope>
    <source>
        <strain evidence="2 3">WHSC-8</strain>
    </source>
</reference>
<dbReference type="Proteomes" id="UP000032300">
    <property type="component" value="Chromosome"/>
</dbReference>
<dbReference type="KEGG" id="sphi:TS85_19015"/>
<keyword evidence="1" id="KW-1133">Transmembrane helix</keyword>
<reference evidence="2 3" key="2">
    <citation type="submission" date="2015-02" db="EMBL/GenBank/DDBJ databases">
        <title>The complete genome of Sphingomonas hengshuiensis sp. WHSC-8 isolated from soil of Hengshui Lake.</title>
        <authorList>
            <person name="Wei S."/>
            <person name="Guo J."/>
            <person name="Su C."/>
            <person name="Wu R."/>
            <person name="Zhang Z."/>
            <person name="Liang K."/>
            <person name="Li H."/>
            <person name="Wang T."/>
            <person name="Liu H."/>
            <person name="Zhang C."/>
            <person name="Li Z."/>
            <person name="Wang Q."/>
            <person name="Meng J."/>
        </authorList>
    </citation>
    <scope>NUCLEOTIDE SEQUENCE [LARGE SCALE GENOMIC DNA]</scope>
    <source>
        <strain evidence="2 3">WHSC-8</strain>
    </source>
</reference>
<sequence>MTHFAPWAASPHSYAGWVPNVGSHLSFSLIGSGRGPGVHHFTQSYDGRSDRLVAVLQRRETDDFLAWKWVNRLIWPDIVQHWLLIGTTEPVSAPIGIVEPRRGEKRVRHALDEQGGLTGAIYMIPRPLPRDRLQQRWMLDEIRAHLGGSEERPDRALDLLQSDLSQLVRWRVPSAVRVEFALMRTGELRLWYSEEVLATGIKREQLYVHARQAYFFLKDMVHHHTHHEPSSDQITPLVPVNTLDADRHRAGEEKWRRETLWSLSRAVEKLVRAGKLIDLRQAMGILAYADAFQKTLLPYLRKDSRPSEFIPNKTVHSYDYAHIKESTRVLIEQAQARRTHNTSMLIAALASSIAAISLLSSLISTHNSKIDMPPKAWQRPGLIDLNLPQGWLEFVARLPFIAIVVVCVAVSLISLLVSDDGVRLLRRSPRKLAQLARGISLSLARRANLQARGAHWLLLGLYGGTMVTLVYGLIYAPGFVHRLVGG</sequence>
<organism evidence="2 3">
    <name type="scientific">Sphingomonas hengshuiensis</name>
    <dbReference type="NCBI Taxonomy" id="1609977"/>
    <lineage>
        <taxon>Bacteria</taxon>
        <taxon>Pseudomonadati</taxon>
        <taxon>Pseudomonadota</taxon>
        <taxon>Alphaproteobacteria</taxon>
        <taxon>Sphingomonadales</taxon>
        <taxon>Sphingomonadaceae</taxon>
        <taxon>Sphingomonas</taxon>
    </lineage>
</organism>
<dbReference type="RefSeq" id="WP_044334318.1">
    <property type="nucleotide sequence ID" value="NZ_CP010836.1"/>
</dbReference>
<accession>A0A7U4JAV2</accession>
<feature type="transmembrane region" description="Helical" evidence="1">
    <location>
        <begin position="394"/>
        <end position="417"/>
    </location>
</feature>
<proteinExistence type="predicted"/>
<feature type="transmembrane region" description="Helical" evidence="1">
    <location>
        <begin position="344"/>
        <end position="363"/>
    </location>
</feature>
<name>A0A7U4JAV2_9SPHN</name>
<evidence type="ECO:0000256" key="1">
    <source>
        <dbReference type="SAM" id="Phobius"/>
    </source>
</evidence>
<keyword evidence="3" id="KW-1185">Reference proteome</keyword>
<feature type="transmembrane region" description="Helical" evidence="1">
    <location>
        <begin position="456"/>
        <end position="476"/>
    </location>
</feature>
<keyword evidence="1" id="KW-0472">Membrane</keyword>
<keyword evidence="1" id="KW-0812">Transmembrane</keyword>
<dbReference type="AlphaFoldDB" id="A0A7U4JAV2"/>
<protein>
    <submittedName>
        <fullName evidence="2">Uncharacterized protein</fullName>
    </submittedName>
</protein>
<dbReference type="OrthoDB" id="7573487at2"/>
<evidence type="ECO:0000313" key="3">
    <source>
        <dbReference type="Proteomes" id="UP000032300"/>
    </source>
</evidence>
<dbReference type="EMBL" id="CP010836">
    <property type="protein sequence ID" value="AJP73428.1"/>
    <property type="molecule type" value="Genomic_DNA"/>
</dbReference>
<gene>
    <name evidence="2" type="ORF">TS85_19015</name>
</gene>
<evidence type="ECO:0000313" key="2">
    <source>
        <dbReference type="EMBL" id="AJP73428.1"/>
    </source>
</evidence>